<dbReference type="RefSeq" id="WP_246360690.1">
    <property type="nucleotide sequence ID" value="NZ_JACHNY010000009.1"/>
</dbReference>
<dbReference type="SUPFAM" id="SSF56935">
    <property type="entry name" value="Porins"/>
    <property type="match status" value="1"/>
</dbReference>
<keyword evidence="1" id="KW-0472">Membrane</keyword>
<dbReference type="PANTHER" id="PTHR47234:SF3">
    <property type="entry name" value="SECRETIN_TONB SHORT N-TERMINAL DOMAIN-CONTAINING PROTEIN"/>
    <property type="match status" value="1"/>
</dbReference>
<keyword evidence="1" id="KW-0998">Cell outer membrane</keyword>
<comment type="subcellular location">
    <subcellularLocation>
        <location evidence="1">Cell outer membrane</location>
        <topology evidence="1">Multi-pass membrane protein</topology>
    </subcellularLocation>
</comment>
<dbReference type="PROSITE" id="PS52016">
    <property type="entry name" value="TONB_DEPENDENT_REC_3"/>
    <property type="match status" value="1"/>
</dbReference>
<feature type="chain" id="PRO_5031179146" evidence="2">
    <location>
        <begin position="25"/>
        <end position="415"/>
    </location>
</feature>
<sequence>MKLLKALLGTSCATAALVAAPAPAQTPDPATAIGDPVASAKLAAASDDDTPRDNRDEIVVTGTRIVRPNVTSAAPITTVTSAEIAAQGATTIEEVMNRLPQVQANAEQNYADSSGRQRIKLRSLGFERTLTLVDGLRLGIQNGMDVSIIPNALVERIDVLTGGASSVYGSDAVAGVVNFILKKDFDGINLSGIYSFYNHDNRANPVTDAASAAFFPFPLGRTNDGGRADLTLTAGKTLFGGALNVSGFVNYRQSNQVSLGDRSYSACEVSQAIATGALNCTRSTYTQVGTIVPGGVGVGSTLVNNPDGSGTFVPYNSGPNTAANPFDDIAFQRNFKRVNAGGFVTANLSSDIELYGSGLYYRDRSFNTLPNRVYSYTAYGSTPFQTNCDNPFLSASQRTTLCGAKTSGLVPLDVR</sequence>
<dbReference type="Pfam" id="PF07715">
    <property type="entry name" value="Plug"/>
    <property type="match status" value="1"/>
</dbReference>
<comment type="caution">
    <text evidence="4">The sequence shown here is derived from an EMBL/GenBank/DDBJ whole genome shotgun (WGS) entry which is preliminary data.</text>
</comment>
<keyword evidence="4" id="KW-0675">Receptor</keyword>
<accession>A0A7W7ALN6</accession>
<keyword evidence="1" id="KW-0813">Transport</keyword>
<feature type="signal peptide" evidence="2">
    <location>
        <begin position="1"/>
        <end position="24"/>
    </location>
</feature>
<dbReference type="Gene3D" id="2.170.130.10">
    <property type="entry name" value="TonB-dependent receptor, plug domain"/>
    <property type="match status" value="1"/>
</dbReference>
<dbReference type="Proteomes" id="UP000574769">
    <property type="component" value="Unassembled WGS sequence"/>
</dbReference>
<reference evidence="4 5" key="1">
    <citation type="submission" date="2020-08" db="EMBL/GenBank/DDBJ databases">
        <title>Genomic Encyclopedia of Type Strains, Phase IV (KMG-IV): sequencing the most valuable type-strain genomes for metagenomic binning, comparative biology and taxonomic classification.</title>
        <authorList>
            <person name="Goeker M."/>
        </authorList>
    </citation>
    <scope>NUCLEOTIDE SEQUENCE [LARGE SCALE GENOMIC DNA]</scope>
    <source>
        <strain evidence="4 5">DSM 15867</strain>
    </source>
</reference>
<evidence type="ECO:0000313" key="5">
    <source>
        <dbReference type="Proteomes" id="UP000574769"/>
    </source>
</evidence>
<protein>
    <submittedName>
        <fullName evidence="4">Outer membrane receptor protein involved in Fe transport</fullName>
    </submittedName>
</protein>
<dbReference type="InterPro" id="IPR037066">
    <property type="entry name" value="Plug_dom_sf"/>
</dbReference>
<dbReference type="EMBL" id="JACHNY010000009">
    <property type="protein sequence ID" value="MBB4619372.1"/>
    <property type="molecule type" value="Genomic_DNA"/>
</dbReference>
<dbReference type="PANTHER" id="PTHR47234">
    <property type="match status" value="1"/>
</dbReference>
<proteinExistence type="inferred from homology"/>
<name>A0A7W7ALN6_9SPHN</name>
<dbReference type="InterPro" id="IPR012910">
    <property type="entry name" value="Plug_dom"/>
</dbReference>
<keyword evidence="1" id="KW-0812">Transmembrane</keyword>
<organism evidence="4 5">
    <name type="scientific">Sphingomonas abaci</name>
    <dbReference type="NCBI Taxonomy" id="237611"/>
    <lineage>
        <taxon>Bacteria</taxon>
        <taxon>Pseudomonadati</taxon>
        <taxon>Pseudomonadota</taxon>
        <taxon>Alphaproteobacteria</taxon>
        <taxon>Sphingomonadales</taxon>
        <taxon>Sphingomonadaceae</taxon>
        <taxon>Sphingomonas</taxon>
    </lineage>
</organism>
<feature type="domain" description="TonB-dependent receptor plug" evidence="3">
    <location>
        <begin position="71"/>
        <end position="176"/>
    </location>
</feature>
<keyword evidence="5" id="KW-1185">Reference proteome</keyword>
<evidence type="ECO:0000259" key="3">
    <source>
        <dbReference type="Pfam" id="PF07715"/>
    </source>
</evidence>
<keyword evidence="2" id="KW-0732">Signal</keyword>
<evidence type="ECO:0000313" key="4">
    <source>
        <dbReference type="EMBL" id="MBB4619372.1"/>
    </source>
</evidence>
<dbReference type="InterPro" id="IPR039426">
    <property type="entry name" value="TonB-dep_rcpt-like"/>
</dbReference>
<evidence type="ECO:0000256" key="1">
    <source>
        <dbReference type="PROSITE-ProRule" id="PRU01360"/>
    </source>
</evidence>
<dbReference type="AlphaFoldDB" id="A0A7W7ALN6"/>
<evidence type="ECO:0000256" key="2">
    <source>
        <dbReference type="SAM" id="SignalP"/>
    </source>
</evidence>
<keyword evidence="1" id="KW-1134">Transmembrane beta strand</keyword>
<comment type="similarity">
    <text evidence="1">Belongs to the TonB-dependent receptor family.</text>
</comment>
<gene>
    <name evidence="4" type="ORF">GGQ96_003525</name>
</gene>
<dbReference type="GO" id="GO:0009279">
    <property type="term" value="C:cell outer membrane"/>
    <property type="evidence" value="ECO:0007669"/>
    <property type="project" value="UniProtKB-SubCell"/>
</dbReference>